<organism evidence="2 3">
    <name type="scientific">Pleurodeles waltl</name>
    <name type="common">Iberian ribbed newt</name>
    <dbReference type="NCBI Taxonomy" id="8319"/>
    <lineage>
        <taxon>Eukaryota</taxon>
        <taxon>Metazoa</taxon>
        <taxon>Chordata</taxon>
        <taxon>Craniata</taxon>
        <taxon>Vertebrata</taxon>
        <taxon>Euteleostomi</taxon>
        <taxon>Amphibia</taxon>
        <taxon>Batrachia</taxon>
        <taxon>Caudata</taxon>
        <taxon>Salamandroidea</taxon>
        <taxon>Salamandridae</taxon>
        <taxon>Pleurodelinae</taxon>
        <taxon>Pleurodeles</taxon>
    </lineage>
</organism>
<dbReference type="PANTHER" id="PTHR34072">
    <property type="entry name" value="ENZYMATIC POLYPROTEIN-RELATED"/>
    <property type="match status" value="1"/>
</dbReference>
<name>A0AAV7WS11_PLEWA</name>
<comment type="caution">
    <text evidence="2">The sequence shown here is derived from an EMBL/GenBank/DDBJ whole genome shotgun (WGS) entry which is preliminary data.</text>
</comment>
<reference evidence="2" key="1">
    <citation type="journal article" date="2022" name="bioRxiv">
        <title>Sequencing and chromosome-scale assembly of the giantPleurodeles waltlgenome.</title>
        <authorList>
            <person name="Brown T."/>
            <person name="Elewa A."/>
            <person name="Iarovenko S."/>
            <person name="Subramanian E."/>
            <person name="Araus A.J."/>
            <person name="Petzold A."/>
            <person name="Susuki M."/>
            <person name="Suzuki K.-i.T."/>
            <person name="Hayashi T."/>
            <person name="Toyoda A."/>
            <person name="Oliveira C."/>
            <person name="Osipova E."/>
            <person name="Leigh N.D."/>
            <person name="Simon A."/>
            <person name="Yun M.H."/>
        </authorList>
    </citation>
    <scope>NUCLEOTIDE SEQUENCE</scope>
    <source>
        <strain evidence="2">20211129_DDA</strain>
        <tissue evidence="2">Liver</tissue>
    </source>
</reference>
<evidence type="ECO:0000313" key="3">
    <source>
        <dbReference type="Proteomes" id="UP001066276"/>
    </source>
</evidence>
<dbReference type="AlphaFoldDB" id="A0AAV7WS11"/>
<evidence type="ECO:0008006" key="4">
    <source>
        <dbReference type="Google" id="ProtNLM"/>
    </source>
</evidence>
<evidence type="ECO:0000313" key="2">
    <source>
        <dbReference type="EMBL" id="KAJ1215462.1"/>
    </source>
</evidence>
<gene>
    <name evidence="2" type="ORF">NDU88_003071</name>
</gene>
<dbReference type="PANTHER" id="PTHR34072:SF52">
    <property type="entry name" value="RIBONUCLEASE H"/>
    <property type="match status" value="1"/>
</dbReference>
<accession>A0AAV7WS11</accession>
<evidence type="ECO:0000256" key="1">
    <source>
        <dbReference type="SAM" id="MobiDB-lite"/>
    </source>
</evidence>
<protein>
    <recommendedName>
        <fullName evidence="4">Reverse transcriptase RNase H-like domain-containing protein</fullName>
    </recommendedName>
</protein>
<keyword evidence="3" id="KW-1185">Reference proteome</keyword>
<sequence>MASAVRHSLNHPHNLLGATVYTDYRNLQFMSSARLLTPRQLRWMLFFAEFDFVVTFRPGKDNRKADALSRQESTTVPAVQPSTAIIAPNKGGHSDLGGKRCLPPVRIPP</sequence>
<dbReference type="Proteomes" id="UP001066276">
    <property type="component" value="Chromosome 1_1"/>
</dbReference>
<proteinExistence type="predicted"/>
<feature type="region of interest" description="Disordered" evidence="1">
    <location>
        <begin position="85"/>
        <end position="109"/>
    </location>
</feature>
<dbReference type="EMBL" id="JANPWB010000001">
    <property type="protein sequence ID" value="KAJ1215462.1"/>
    <property type="molecule type" value="Genomic_DNA"/>
</dbReference>